<dbReference type="EMBL" id="PDOF01000001">
    <property type="protein sequence ID" value="PYZ98140.1"/>
    <property type="molecule type" value="Genomic_DNA"/>
</dbReference>
<dbReference type="Proteomes" id="UP000248066">
    <property type="component" value="Unassembled WGS sequence"/>
</dbReference>
<comment type="caution">
    <text evidence="8">The sequence shown here is derived from an EMBL/GenBank/DDBJ whole genome shotgun (WGS) entry which is preliminary data.</text>
</comment>
<feature type="transmembrane region" description="Helical" evidence="6">
    <location>
        <begin position="119"/>
        <end position="141"/>
    </location>
</feature>
<comment type="subcellular location">
    <subcellularLocation>
        <location evidence="1 6">Cell membrane</location>
        <topology evidence="1 6">Multi-pass membrane protein</topology>
    </subcellularLocation>
</comment>
<evidence type="ECO:0000256" key="6">
    <source>
        <dbReference type="RuleBase" id="RU366058"/>
    </source>
</evidence>
<dbReference type="RefSeq" id="WP_110517913.1">
    <property type="nucleotide sequence ID" value="NZ_PDOF01000001.1"/>
</dbReference>
<evidence type="ECO:0000313" key="9">
    <source>
        <dbReference type="Proteomes" id="UP000248066"/>
    </source>
</evidence>
<dbReference type="PANTHER" id="PTHR12677">
    <property type="entry name" value="GOLGI APPARATUS MEMBRANE PROTEIN TVP38-RELATED"/>
    <property type="match status" value="1"/>
</dbReference>
<evidence type="ECO:0000256" key="4">
    <source>
        <dbReference type="ARBA" id="ARBA00022989"/>
    </source>
</evidence>
<dbReference type="InterPro" id="IPR015414">
    <property type="entry name" value="TMEM64"/>
</dbReference>
<keyword evidence="3 6" id="KW-0812">Transmembrane</keyword>
<keyword evidence="9" id="KW-1185">Reference proteome</keyword>
<feature type="transmembrane region" description="Helical" evidence="6">
    <location>
        <begin position="41"/>
        <end position="66"/>
    </location>
</feature>
<evidence type="ECO:0000259" key="7">
    <source>
        <dbReference type="Pfam" id="PF09335"/>
    </source>
</evidence>
<feature type="transmembrane region" description="Helical" evidence="6">
    <location>
        <begin position="73"/>
        <end position="94"/>
    </location>
</feature>
<dbReference type="Pfam" id="PF09335">
    <property type="entry name" value="VTT_dom"/>
    <property type="match status" value="1"/>
</dbReference>
<feature type="transmembrane region" description="Helical" evidence="6">
    <location>
        <begin position="180"/>
        <end position="201"/>
    </location>
</feature>
<dbReference type="OrthoDB" id="2381682at2"/>
<evidence type="ECO:0000256" key="1">
    <source>
        <dbReference type="ARBA" id="ARBA00004651"/>
    </source>
</evidence>
<reference evidence="8 9" key="1">
    <citation type="submission" date="2017-10" db="EMBL/GenBank/DDBJ databases">
        <title>Bacillus sp. nov., a halophilic bacterium isolated from a Yangshapao Lake.</title>
        <authorList>
            <person name="Wang H."/>
        </authorList>
    </citation>
    <scope>NUCLEOTIDE SEQUENCE [LARGE SCALE GENOMIC DNA]</scope>
    <source>
        <strain evidence="8 9">YSP-3</strain>
    </source>
</reference>
<evidence type="ECO:0000313" key="8">
    <source>
        <dbReference type="EMBL" id="PYZ98140.1"/>
    </source>
</evidence>
<comment type="similarity">
    <text evidence="6">Belongs to the TVP38/TMEM64 family.</text>
</comment>
<organism evidence="8 9">
    <name type="scientific">Alteribacter lacisalsi</name>
    <dbReference type="NCBI Taxonomy" id="2045244"/>
    <lineage>
        <taxon>Bacteria</taxon>
        <taxon>Bacillati</taxon>
        <taxon>Bacillota</taxon>
        <taxon>Bacilli</taxon>
        <taxon>Bacillales</taxon>
        <taxon>Bacillaceae</taxon>
        <taxon>Alteribacter</taxon>
    </lineage>
</organism>
<sequence>MLRKITVTLFYLGVAFIIYLVHEPLLAWIGSTDRSYAPLTAIVATLMSLFPVIPYPIVGGVIGAAYGPALGGLLIWIGSSLASVIMFAIVRYGYQDWGKKILHKYKYLEKLTVLFERNAFVTITLLRMIPVIPSIIINVYAALSRVRFLSYTAASSLGKIPSMILFALIGHTIVTDPGELLVMAIVYATFLIVMYGMYRVWKKRAEQRFRLEHGEDPRSS</sequence>
<keyword evidence="4 6" id="KW-1133">Transmembrane helix</keyword>
<proteinExistence type="inferred from homology"/>
<name>A0A2W0HDT6_9BACI</name>
<evidence type="ECO:0000256" key="5">
    <source>
        <dbReference type="ARBA" id="ARBA00023136"/>
    </source>
</evidence>
<keyword evidence="5 6" id="KW-0472">Membrane</keyword>
<evidence type="ECO:0000256" key="3">
    <source>
        <dbReference type="ARBA" id="ARBA00022692"/>
    </source>
</evidence>
<keyword evidence="2 6" id="KW-1003">Cell membrane</keyword>
<dbReference type="GO" id="GO:0005886">
    <property type="term" value="C:plasma membrane"/>
    <property type="evidence" value="ECO:0007669"/>
    <property type="project" value="UniProtKB-SubCell"/>
</dbReference>
<dbReference type="InterPro" id="IPR032816">
    <property type="entry name" value="VTT_dom"/>
</dbReference>
<feature type="transmembrane region" description="Helical" evidence="6">
    <location>
        <begin position="7"/>
        <end position="29"/>
    </location>
</feature>
<feature type="transmembrane region" description="Helical" evidence="6">
    <location>
        <begin position="148"/>
        <end position="174"/>
    </location>
</feature>
<accession>A0A2W0HDT6</accession>
<dbReference type="AlphaFoldDB" id="A0A2W0HDT6"/>
<feature type="domain" description="VTT" evidence="7">
    <location>
        <begin position="54"/>
        <end position="171"/>
    </location>
</feature>
<protein>
    <recommendedName>
        <fullName evidence="6">TVP38/TMEM64 family membrane protein</fullName>
    </recommendedName>
</protein>
<evidence type="ECO:0000256" key="2">
    <source>
        <dbReference type="ARBA" id="ARBA00022475"/>
    </source>
</evidence>
<dbReference type="PANTHER" id="PTHR12677:SF59">
    <property type="entry name" value="GOLGI APPARATUS MEMBRANE PROTEIN TVP38-RELATED"/>
    <property type="match status" value="1"/>
</dbReference>
<gene>
    <name evidence="8" type="ORF">CR205_05970</name>
</gene>